<keyword evidence="2" id="KW-1003">Cell membrane</keyword>
<dbReference type="AlphaFoldDB" id="A0A1V4QDG1"/>
<comment type="caution">
    <text evidence="10">The sequence shown here is derived from an EMBL/GenBank/DDBJ whole genome shotgun (WGS) entry which is preliminary data.</text>
</comment>
<dbReference type="EMBL" id="MUKB01000131">
    <property type="protein sequence ID" value="OPX17403.1"/>
    <property type="molecule type" value="Genomic_DNA"/>
</dbReference>
<evidence type="ECO:0000256" key="2">
    <source>
        <dbReference type="ARBA" id="ARBA00022475"/>
    </source>
</evidence>
<evidence type="ECO:0000256" key="1">
    <source>
        <dbReference type="ARBA" id="ARBA00004651"/>
    </source>
</evidence>
<dbReference type="GO" id="GO:0009103">
    <property type="term" value="P:lipopolysaccharide biosynthetic process"/>
    <property type="evidence" value="ECO:0007669"/>
    <property type="project" value="UniProtKB-ARBA"/>
</dbReference>
<dbReference type="GO" id="GO:0016763">
    <property type="term" value="F:pentosyltransferase activity"/>
    <property type="evidence" value="ECO:0007669"/>
    <property type="project" value="TreeGrafter"/>
</dbReference>
<evidence type="ECO:0000256" key="6">
    <source>
        <dbReference type="ARBA" id="ARBA00022989"/>
    </source>
</evidence>
<feature type="transmembrane region" description="Helical" evidence="8">
    <location>
        <begin position="288"/>
        <end position="306"/>
    </location>
</feature>
<feature type="transmembrane region" description="Helical" evidence="8">
    <location>
        <begin position="177"/>
        <end position="210"/>
    </location>
</feature>
<evidence type="ECO:0000256" key="8">
    <source>
        <dbReference type="SAM" id="Phobius"/>
    </source>
</evidence>
<evidence type="ECO:0000313" key="11">
    <source>
        <dbReference type="Proteomes" id="UP000191663"/>
    </source>
</evidence>
<dbReference type="PANTHER" id="PTHR33908">
    <property type="entry name" value="MANNOSYLTRANSFERASE YKCB-RELATED"/>
    <property type="match status" value="1"/>
</dbReference>
<keyword evidence="5 8" id="KW-0812">Transmembrane</keyword>
<gene>
    <name evidence="10" type="ORF">BXT86_06695</name>
</gene>
<keyword evidence="4" id="KW-0808">Transferase</keyword>
<dbReference type="GO" id="GO:0005886">
    <property type="term" value="C:plasma membrane"/>
    <property type="evidence" value="ECO:0007669"/>
    <property type="project" value="UniProtKB-SubCell"/>
</dbReference>
<keyword evidence="7 8" id="KW-0472">Membrane</keyword>
<evidence type="ECO:0000313" key="10">
    <source>
        <dbReference type="EMBL" id="OPX17403.1"/>
    </source>
</evidence>
<keyword evidence="6 8" id="KW-1133">Transmembrane helix</keyword>
<dbReference type="InterPro" id="IPR038731">
    <property type="entry name" value="RgtA/B/C-like"/>
</dbReference>
<dbReference type="Pfam" id="PF13231">
    <property type="entry name" value="PMT_2"/>
    <property type="match status" value="1"/>
</dbReference>
<name>A0A1V4QDG1_UNCW3</name>
<feature type="transmembrane region" description="Helical" evidence="8">
    <location>
        <begin position="97"/>
        <end position="118"/>
    </location>
</feature>
<feature type="transmembrane region" description="Helical" evidence="8">
    <location>
        <begin position="338"/>
        <end position="358"/>
    </location>
</feature>
<keyword evidence="3" id="KW-0328">Glycosyltransferase</keyword>
<feature type="transmembrane region" description="Helical" evidence="8">
    <location>
        <begin position="364"/>
        <end position="389"/>
    </location>
</feature>
<feature type="domain" description="Glycosyltransferase RgtA/B/C/D-like" evidence="9">
    <location>
        <begin position="78"/>
        <end position="232"/>
    </location>
</feature>
<dbReference type="InterPro" id="IPR050297">
    <property type="entry name" value="LipidA_mod_glycosyltrf_83"/>
</dbReference>
<evidence type="ECO:0000256" key="7">
    <source>
        <dbReference type="ARBA" id="ARBA00023136"/>
    </source>
</evidence>
<feature type="transmembrane region" description="Helical" evidence="8">
    <location>
        <begin position="216"/>
        <end position="236"/>
    </location>
</feature>
<dbReference type="Proteomes" id="UP000191663">
    <property type="component" value="Unassembled WGS sequence"/>
</dbReference>
<feature type="transmembrane region" description="Helical" evidence="8">
    <location>
        <begin position="26"/>
        <end position="44"/>
    </location>
</feature>
<dbReference type="PANTHER" id="PTHR33908:SF11">
    <property type="entry name" value="MEMBRANE PROTEIN"/>
    <property type="match status" value="1"/>
</dbReference>
<evidence type="ECO:0000259" key="9">
    <source>
        <dbReference type="Pfam" id="PF13231"/>
    </source>
</evidence>
<comment type="subcellular location">
    <subcellularLocation>
        <location evidence="1">Cell membrane</location>
        <topology evidence="1">Multi-pass membrane protein</topology>
    </subcellularLocation>
</comment>
<sequence>MPGSRIIIKAETRIKQMLKNFDYNRASWIIVGIGIILRVVQYLYNRSLTEGEAALAINIVHRSYSDLLHPLDLTQAAPIGFLFIEKFFLNLLGNSEYSLRIFPLISGLLSLFLFFIIVKRILSRPASLLSLLLFAIGNYLIYFSSEVKPYSSDVLITLLIIALTLYVLEKRFSLNVLLFFNIAGAVVIWFSYPALFLFGAGVILIILVLLQEKRQTAFISSIIFLTIPLISFFIYYRLSLIRIISHNPELVTTWQNAFLPLIPCSLNDLARLGYCLAKVLKNPIGLSIYELFLAAVAFVIGTVYMYIKKRNILLLLLIPIFLTTIASALKRYPFEGRLLLFLVPLLLPIIAEGIIYIAKKTARGSILIASLFPLIIVLGPAAVAGYHIIKPRAPEELRPVLQYLQKNKKEEDTIYLYYASINAYNYYKEFLTLEGPVVYGNPSRQHWGNYFEELKKLKGKGRVWFLFSHIATKFGVDEEKLFVSYLDILGKRLDVYKAPGASAYLYDLSE</sequence>
<organism evidence="10 11">
    <name type="scientific">candidate division WOR-3 bacterium 4484_100</name>
    <dbReference type="NCBI Taxonomy" id="1936077"/>
    <lineage>
        <taxon>Bacteria</taxon>
        <taxon>Bacteria division WOR-3</taxon>
    </lineage>
</organism>
<evidence type="ECO:0000256" key="3">
    <source>
        <dbReference type="ARBA" id="ARBA00022676"/>
    </source>
</evidence>
<accession>A0A1V4QDG1</accession>
<evidence type="ECO:0000256" key="5">
    <source>
        <dbReference type="ARBA" id="ARBA00022692"/>
    </source>
</evidence>
<protein>
    <recommendedName>
        <fullName evidence="9">Glycosyltransferase RgtA/B/C/D-like domain-containing protein</fullName>
    </recommendedName>
</protein>
<proteinExistence type="predicted"/>
<evidence type="ECO:0000256" key="4">
    <source>
        <dbReference type="ARBA" id="ARBA00022679"/>
    </source>
</evidence>
<reference evidence="11" key="1">
    <citation type="submission" date="2017-01" db="EMBL/GenBank/DDBJ databases">
        <title>Novel pathways for hydrocarbon cycling and metabolic interdependencies in hydrothermal sediment communities.</title>
        <authorList>
            <person name="Dombrowski N."/>
            <person name="Seitz K."/>
            <person name="Teske A."/>
            <person name="Baker B."/>
        </authorList>
    </citation>
    <scope>NUCLEOTIDE SEQUENCE [LARGE SCALE GENOMIC DNA]</scope>
</reference>
<feature type="transmembrane region" description="Helical" evidence="8">
    <location>
        <begin position="312"/>
        <end position="329"/>
    </location>
</feature>
<feature type="transmembrane region" description="Helical" evidence="8">
    <location>
        <begin position="125"/>
        <end position="144"/>
    </location>
</feature>
<feature type="transmembrane region" description="Helical" evidence="8">
    <location>
        <begin position="150"/>
        <end position="168"/>
    </location>
</feature>